<keyword evidence="4" id="KW-1185">Reference proteome</keyword>
<dbReference type="InterPro" id="IPR032466">
    <property type="entry name" value="Metal_Hydrolase"/>
</dbReference>
<accession>A0A7X9YIJ6</accession>
<protein>
    <submittedName>
        <fullName evidence="3">Amidohydrolase family protein</fullName>
    </submittedName>
</protein>
<dbReference type="InterPro" id="IPR052350">
    <property type="entry name" value="Metallo-dep_Lactonases"/>
</dbReference>
<keyword evidence="3" id="KW-0378">Hydrolase</keyword>
<dbReference type="Pfam" id="PF04909">
    <property type="entry name" value="Amidohydro_2"/>
    <property type="match status" value="1"/>
</dbReference>
<comment type="similarity">
    <text evidence="1">Belongs to the metallo-dependent hydrolases superfamily.</text>
</comment>
<dbReference type="PANTHER" id="PTHR43569">
    <property type="entry name" value="AMIDOHYDROLASE"/>
    <property type="match status" value="1"/>
</dbReference>
<dbReference type="Gene3D" id="3.20.20.140">
    <property type="entry name" value="Metal-dependent hydrolases"/>
    <property type="match status" value="1"/>
</dbReference>
<feature type="domain" description="Amidohydrolase-related" evidence="2">
    <location>
        <begin position="6"/>
        <end position="262"/>
    </location>
</feature>
<evidence type="ECO:0000256" key="1">
    <source>
        <dbReference type="ARBA" id="ARBA00038310"/>
    </source>
</evidence>
<comment type="caution">
    <text evidence="3">The sequence shown here is derived from an EMBL/GenBank/DDBJ whole genome shotgun (WGS) entry which is preliminary data.</text>
</comment>
<dbReference type="GO" id="GO:0016787">
    <property type="term" value="F:hydrolase activity"/>
    <property type="evidence" value="ECO:0007669"/>
    <property type="project" value="UniProtKB-KW"/>
</dbReference>
<dbReference type="Proteomes" id="UP000546970">
    <property type="component" value="Unassembled WGS sequence"/>
</dbReference>
<dbReference type="RefSeq" id="WP_169276844.1">
    <property type="nucleotide sequence ID" value="NZ_JABBCP010000001.1"/>
</dbReference>
<evidence type="ECO:0000313" key="4">
    <source>
        <dbReference type="Proteomes" id="UP000546970"/>
    </source>
</evidence>
<organism evidence="3 4">
    <name type="scientific">Collinsella acetigenes</name>
    <dbReference type="NCBI Taxonomy" id="2713419"/>
    <lineage>
        <taxon>Bacteria</taxon>
        <taxon>Bacillati</taxon>
        <taxon>Actinomycetota</taxon>
        <taxon>Coriobacteriia</taxon>
        <taxon>Coriobacteriales</taxon>
        <taxon>Coriobacteriaceae</taxon>
        <taxon>Collinsella</taxon>
    </lineage>
</organism>
<dbReference type="PANTHER" id="PTHR43569:SF2">
    <property type="entry name" value="AMIDOHYDROLASE-RELATED DOMAIN-CONTAINING PROTEIN"/>
    <property type="match status" value="1"/>
</dbReference>
<sequence>MALKVIDSHFHVWNLDTQDLPWLEGTDGTITHTYTLKDLEAEYARQAGVEFVGGVYVEVDCADHEAEDKIAYDIKSADPKMLACMLRSDVSPWMRVPAFAAGIREPLHIDSEPKGRCLEPSFIDGLHAMAAKGLPFESCNRVNELEDAYEAFAQAPEETVILNHLGNVEELSDEYKAVMKKMASLPNLYLKVSGFPTADKKFVSDLLKFTRETFDADKLLYASNWPVVKLYSTFDEHFSVLRDEFGDDEDFFMNNAVRAYGLKL</sequence>
<dbReference type="SUPFAM" id="SSF51556">
    <property type="entry name" value="Metallo-dependent hydrolases"/>
    <property type="match status" value="1"/>
</dbReference>
<reference evidence="3 4" key="1">
    <citation type="submission" date="2020-04" db="EMBL/GenBank/DDBJ databases">
        <title>Collinsella sp. KGMB02528 nov., an anaerobic actinobacterium isolated from human feces.</title>
        <authorList>
            <person name="Han K.-I."/>
            <person name="Eom M.K."/>
            <person name="Kim J.-S."/>
            <person name="Lee K.C."/>
            <person name="Suh M.K."/>
            <person name="Park S.-H."/>
            <person name="Lee J.H."/>
            <person name="Kang S.W."/>
            <person name="Park J.-E."/>
            <person name="Oh B.S."/>
            <person name="Yu S.Y."/>
            <person name="Choi S.-H."/>
            <person name="Lee D.H."/>
            <person name="Yoon H."/>
            <person name="Kim B.-Y."/>
            <person name="Lee J.H."/>
            <person name="Lee J.-S."/>
        </authorList>
    </citation>
    <scope>NUCLEOTIDE SEQUENCE [LARGE SCALE GENOMIC DNA]</scope>
    <source>
        <strain evidence="3 4">KGMB02528</strain>
    </source>
</reference>
<name>A0A7X9YIJ6_9ACTN</name>
<evidence type="ECO:0000313" key="3">
    <source>
        <dbReference type="EMBL" id="NMF55126.1"/>
    </source>
</evidence>
<dbReference type="AlphaFoldDB" id="A0A7X9YIJ6"/>
<proteinExistence type="inferred from homology"/>
<dbReference type="EMBL" id="JABBCP010000001">
    <property type="protein sequence ID" value="NMF55126.1"/>
    <property type="molecule type" value="Genomic_DNA"/>
</dbReference>
<evidence type="ECO:0000259" key="2">
    <source>
        <dbReference type="Pfam" id="PF04909"/>
    </source>
</evidence>
<gene>
    <name evidence="3" type="ORF">HF320_02095</name>
</gene>
<dbReference type="InterPro" id="IPR006680">
    <property type="entry name" value="Amidohydro-rel"/>
</dbReference>